<proteinExistence type="predicted"/>
<dbReference type="EMBL" id="LAZR01025647">
    <property type="protein sequence ID" value="KKL71255.1"/>
    <property type="molecule type" value="Genomic_DNA"/>
</dbReference>
<organism evidence="2">
    <name type="scientific">marine sediment metagenome</name>
    <dbReference type="NCBI Taxonomy" id="412755"/>
    <lineage>
        <taxon>unclassified sequences</taxon>
        <taxon>metagenomes</taxon>
        <taxon>ecological metagenomes</taxon>
    </lineage>
</organism>
<keyword evidence="1" id="KW-0472">Membrane</keyword>
<feature type="transmembrane region" description="Helical" evidence="1">
    <location>
        <begin position="6"/>
        <end position="23"/>
    </location>
</feature>
<sequence length="53" mass="6228">MFCPADPLEWAVAVGLLIVYPFLPKERKRRLKRWVHRIYHRCCGSATVTKEGE</sequence>
<keyword evidence="1" id="KW-0812">Transmembrane</keyword>
<evidence type="ECO:0000256" key="1">
    <source>
        <dbReference type="SAM" id="Phobius"/>
    </source>
</evidence>
<name>A0A0F9GPE4_9ZZZZ</name>
<evidence type="ECO:0000313" key="2">
    <source>
        <dbReference type="EMBL" id="KKL71255.1"/>
    </source>
</evidence>
<protein>
    <submittedName>
        <fullName evidence="2">Uncharacterized protein</fullName>
    </submittedName>
</protein>
<comment type="caution">
    <text evidence="2">The sequence shown here is derived from an EMBL/GenBank/DDBJ whole genome shotgun (WGS) entry which is preliminary data.</text>
</comment>
<dbReference type="AlphaFoldDB" id="A0A0F9GPE4"/>
<reference evidence="2" key="1">
    <citation type="journal article" date="2015" name="Nature">
        <title>Complex archaea that bridge the gap between prokaryotes and eukaryotes.</title>
        <authorList>
            <person name="Spang A."/>
            <person name="Saw J.H."/>
            <person name="Jorgensen S.L."/>
            <person name="Zaremba-Niedzwiedzka K."/>
            <person name="Martijn J."/>
            <person name="Lind A.E."/>
            <person name="van Eijk R."/>
            <person name="Schleper C."/>
            <person name="Guy L."/>
            <person name="Ettema T.J."/>
        </authorList>
    </citation>
    <scope>NUCLEOTIDE SEQUENCE</scope>
</reference>
<gene>
    <name evidence="2" type="ORF">LCGC14_2096710</name>
</gene>
<accession>A0A0F9GPE4</accession>
<keyword evidence="1" id="KW-1133">Transmembrane helix</keyword>